<dbReference type="Pfam" id="PF01025">
    <property type="entry name" value="GrpE"/>
    <property type="match status" value="1"/>
</dbReference>
<evidence type="ECO:0000256" key="2">
    <source>
        <dbReference type="ARBA" id="ARBA00023186"/>
    </source>
</evidence>
<protein>
    <recommendedName>
        <fullName evidence="6">GrpE protein homolog</fullName>
    </recommendedName>
</protein>
<organism evidence="4 5">
    <name type="scientific">Citrullus colocynthis</name>
    <name type="common">colocynth</name>
    <dbReference type="NCBI Taxonomy" id="252529"/>
    <lineage>
        <taxon>Eukaryota</taxon>
        <taxon>Viridiplantae</taxon>
        <taxon>Streptophyta</taxon>
        <taxon>Embryophyta</taxon>
        <taxon>Tracheophyta</taxon>
        <taxon>Spermatophyta</taxon>
        <taxon>Magnoliopsida</taxon>
        <taxon>eudicotyledons</taxon>
        <taxon>Gunneridae</taxon>
        <taxon>Pentapetalae</taxon>
        <taxon>rosids</taxon>
        <taxon>fabids</taxon>
        <taxon>Cucurbitales</taxon>
        <taxon>Cucurbitaceae</taxon>
        <taxon>Benincaseae</taxon>
        <taxon>Citrullus</taxon>
    </lineage>
</organism>
<sequence>MSVSRILFRASRSLHRSSPILFGHQTFPIIYRQFRGLLHEISGKVEVSLLNHIVFNPFPFQRFGVSSTAIHESSENEEGKAKQSNCGCTNKDPSKHGNSEVSDQAEESSFTLDSHSTKSKSRRRSRRTLRTAFSDSDSETDEQPSMDDLVKSLARKEELLKSKHKAIEKMQDKVLRSHAEMENVMDRTRREAENSKKFAIQNFAKSLLDVADNLGRASSVVKDSFSKIKEPEDSSGAVRLLKTLLEGVDMTEKLLMEVLEKSGVEKFDPTNEPFDPHKHYA</sequence>
<feature type="compositionally biased region" description="Acidic residues" evidence="3">
    <location>
        <begin position="136"/>
        <end position="145"/>
    </location>
</feature>
<feature type="compositionally biased region" description="Basic residues" evidence="3">
    <location>
        <begin position="117"/>
        <end position="129"/>
    </location>
</feature>
<comment type="similarity">
    <text evidence="1">Belongs to the GrpE family.</text>
</comment>
<dbReference type="EMBL" id="OZ021735">
    <property type="protein sequence ID" value="CAK9309591.1"/>
    <property type="molecule type" value="Genomic_DNA"/>
</dbReference>
<dbReference type="InterPro" id="IPR000740">
    <property type="entry name" value="GrpE"/>
</dbReference>
<feature type="region of interest" description="Disordered" evidence="3">
    <location>
        <begin position="74"/>
        <end position="147"/>
    </location>
</feature>
<dbReference type="CDD" id="cd00446">
    <property type="entry name" value="GrpE"/>
    <property type="match status" value="1"/>
</dbReference>
<evidence type="ECO:0000313" key="4">
    <source>
        <dbReference type="EMBL" id="CAK9309591.1"/>
    </source>
</evidence>
<evidence type="ECO:0000313" key="5">
    <source>
        <dbReference type="Proteomes" id="UP001642487"/>
    </source>
</evidence>
<reference evidence="4 5" key="1">
    <citation type="submission" date="2024-03" db="EMBL/GenBank/DDBJ databases">
        <authorList>
            <person name="Gkanogiannis A."/>
            <person name="Becerra Lopez-Lavalle L."/>
        </authorList>
    </citation>
    <scope>NUCLEOTIDE SEQUENCE [LARGE SCALE GENOMIC DNA]</scope>
</reference>
<dbReference type="InterPro" id="IPR013805">
    <property type="entry name" value="GrpE_CC"/>
</dbReference>
<dbReference type="PANTHER" id="PTHR21237">
    <property type="entry name" value="GRPE PROTEIN"/>
    <property type="match status" value="1"/>
</dbReference>
<evidence type="ECO:0000256" key="1">
    <source>
        <dbReference type="ARBA" id="ARBA00009054"/>
    </source>
</evidence>
<keyword evidence="2" id="KW-0143">Chaperone</keyword>
<feature type="compositionally biased region" description="Polar residues" evidence="3">
    <location>
        <begin position="99"/>
        <end position="114"/>
    </location>
</feature>
<accession>A0ABP0XRM1</accession>
<name>A0ABP0XRM1_9ROSI</name>
<dbReference type="Proteomes" id="UP001642487">
    <property type="component" value="Chromosome 1"/>
</dbReference>
<dbReference type="Gene3D" id="3.90.20.20">
    <property type="match status" value="1"/>
</dbReference>
<evidence type="ECO:0008006" key="6">
    <source>
        <dbReference type="Google" id="ProtNLM"/>
    </source>
</evidence>
<dbReference type="PANTHER" id="PTHR21237:SF23">
    <property type="entry name" value="GRPE PROTEIN HOMOLOG, MITOCHONDRIAL"/>
    <property type="match status" value="1"/>
</dbReference>
<dbReference type="SUPFAM" id="SSF58014">
    <property type="entry name" value="Coiled-coil domain of nucleotide exchange factor GrpE"/>
    <property type="match status" value="1"/>
</dbReference>
<keyword evidence="5" id="KW-1185">Reference proteome</keyword>
<gene>
    <name evidence="4" type="ORF">CITCOLO1_LOCUS1174</name>
</gene>
<evidence type="ECO:0000256" key="3">
    <source>
        <dbReference type="SAM" id="MobiDB-lite"/>
    </source>
</evidence>
<proteinExistence type="inferred from homology"/>